<comment type="caution">
    <text evidence="2">The sequence shown here is derived from an EMBL/GenBank/DDBJ whole genome shotgun (WGS) entry which is preliminary data.</text>
</comment>
<dbReference type="InterPro" id="IPR011055">
    <property type="entry name" value="Dup_hybrid_motif"/>
</dbReference>
<dbReference type="SUPFAM" id="SSF51261">
    <property type="entry name" value="Duplicated hybrid motif"/>
    <property type="match status" value="1"/>
</dbReference>
<evidence type="ECO:0000313" key="3">
    <source>
        <dbReference type="Proteomes" id="UP001597319"/>
    </source>
</evidence>
<sequence length="690" mass="78579">MITISETGNPSNQVTTAPLKNPVINKVKTIKVFDTEANEIKYGSKEENKLKSGTEYIFEVKEYTVAKAATLEADKENIKWCFWLDKTQDKLSAKSFEIKETSEKEDAKEDFLLISKAENEAKKKEENFKAIDENGILYAEHIVEEKEGVKTIKLKVKFSKWLDGEKIKTEAYIDKPTLSSSNNSVATRSVLATPEIAEVYWMSADGERLEETGYSEDIYLYIKTLGLTGKTLDTNIYDKDLTPNPAPMTTTDDYADWEENKLKIEERDHIKQFKVGNKETYKEAAADEKTDEQQDSYKAIFDFAYVAESSKKQDPYELELYVTIANAKDVGLNISDEQNKFGNIKLTPKETIKDAFFAKIDKEEVVADGPMTEVKNKKGKKVGEKNPTTTVDHYEKLEDAVIGQKVKLVAECDNINDKEIVFKLFEKEPLLVAKDQPLPVLREGKEVTEIKATVENGYAVAEVELWKGKDKKTEFEKWKKTLRKSQDNYVTNYLKLIVEEINSPIPQIKESYEDYTFKFNACRWHDPLDTMAYRGWYGPGSNRWEPKSSAYLKSTTARNSGKHEGLDLYAPIGTTTYACVDGEIYLNYFSSTYGNCIGIKSQYYGKTLYFFYAHLDKKPDFKINTKIKAGIKIGETGVTGNANKTDSKKNHLHFEVRNTSNKSGGRIDPLENVPEIKDNLIINPKKESQT</sequence>
<keyword evidence="2" id="KW-0378">Hydrolase</keyword>
<feature type="domain" description="M23ase beta-sheet core" evidence="1">
    <location>
        <begin position="562"/>
        <end position="661"/>
    </location>
</feature>
<keyword evidence="3" id="KW-1185">Reference proteome</keyword>
<protein>
    <submittedName>
        <fullName evidence="2">M23 family metallopeptidase</fullName>
        <ecNumber evidence="2">3.4.24.-</ecNumber>
    </submittedName>
</protein>
<evidence type="ECO:0000313" key="2">
    <source>
        <dbReference type="EMBL" id="MFD2561427.1"/>
    </source>
</evidence>
<name>A0ABW5LD46_9FLAO</name>
<reference evidence="3" key="1">
    <citation type="journal article" date="2019" name="Int. J. Syst. Evol. Microbiol.">
        <title>The Global Catalogue of Microorganisms (GCM) 10K type strain sequencing project: providing services to taxonomists for standard genome sequencing and annotation.</title>
        <authorList>
            <consortium name="The Broad Institute Genomics Platform"/>
            <consortium name="The Broad Institute Genome Sequencing Center for Infectious Disease"/>
            <person name="Wu L."/>
            <person name="Ma J."/>
        </authorList>
    </citation>
    <scope>NUCLEOTIDE SEQUENCE [LARGE SCALE GENOMIC DNA]</scope>
    <source>
        <strain evidence="3">KCTC 52274</strain>
    </source>
</reference>
<dbReference type="RefSeq" id="WP_378289117.1">
    <property type="nucleotide sequence ID" value="NZ_JBHULE010000002.1"/>
</dbReference>
<dbReference type="PANTHER" id="PTHR21666">
    <property type="entry name" value="PEPTIDASE-RELATED"/>
    <property type="match status" value="1"/>
</dbReference>
<proteinExistence type="predicted"/>
<dbReference type="Proteomes" id="UP001597319">
    <property type="component" value="Unassembled WGS sequence"/>
</dbReference>
<gene>
    <name evidence="2" type="ORF">ACFSR1_02020</name>
</gene>
<evidence type="ECO:0000259" key="1">
    <source>
        <dbReference type="Pfam" id="PF01551"/>
    </source>
</evidence>
<dbReference type="CDD" id="cd12797">
    <property type="entry name" value="M23_peptidase"/>
    <property type="match status" value="1"/>
</dbReference>
<organism evidence="2 3">
    <name type="scientific">Aquimarina rubra</name>
    <dbReference type="NCBI Taxonomy" id="1920033"/>
    <lineage>
        <taxon>Bacteria</taxon>
        <taxon>Pseudomonadati</taxon>
        <taxon>Bacteroidota</taxon>
        <taxon>Flavobacteriia</taxon>
        <taxon>Flavobacteriales</taxon>
        <taxon>Flavobacteriaceae</taxon>
        <taxon>Aquimarina</taxon>
    </lineage>
</organism>
<accession>A0ABW5LD46</accession>
<dbReference type="InterPro" id="IPR050570">
    <property type="entry name" value="Cell_wall_metabolism_enzyme"/>
</dbReference>
<dbReference type="GO" id="GO:0016787">
    <property type="term" value="F:hydrolase activity"/>
    <property type="evidence" value="ECO:0007669"/>
    <property type="project" value="UniProtKB-KW"/>
</dbReference>
<dbReference type="Pfam" id="PF01551">
    <property type="entry name" value="Peptidase_M23"/>
    <property type="match status" value="1"/>
</dbReference>
<dbReference type="Gene3D" id="2.70.70.10">
    <property type="entry name" value="Glucose Permease (Domain IIA)"/>
    <property type="match status" value="1"/>
</dbReference>
<dbReference type="EC" id="3.4.24.-" evidence="2"/>
<dbReference type="PANTHER" id="PTHR21666:SF270">
    <property type="entry name" value="MUREIN HYDROLASE ACTIVATOR ENVC"/>
    <property type="match status" value="1"/>
</dbReference>
<dbReference type="EMBL" id="JBHULE010000002">
    <property type="protein sequence ID" value="MFD2561427.1"/>
    <property type="molecule type" value="Genomic_DNA"/>
</dbReference>
<dbReference type="InterPro" id="IPR016047">
    <property type="entry name" value="M23ase_b-sheet_dom"/>
</dbReference>